<reference evidence="6 7" key="2">
    <citation type="submission" date="2020-01" db="EMBL/GenBank/DDBJ databases">
        <title>Microvirga sp. nov., an arsenate reduction bacterium isolated from Tibet hotspring sediments.</title>
        <authorList>
            <person name="Xian W.-D."/>
            <person name="Li W.-J."/>
        </authorList>
    </citation>
    <scope>NUCLEOTIDE SEQUENCE [LARGE SCALE GENOMIC DNA]</scope>
    <source>
        <strain evidence="6 7">KCTC 23863</strain>
    </source>
</reference>
<evidence type="ECO:0008006" key="8">
    <source>
        <dbReference type="Google" id="ProtNLM"/>
    </source>
</evidence>
<evidence type="ECO:0000313" key="7">
    <source>
        <dbReference type="Proteomes" id="UP000436483"/>
    </source>
</evidence>
<dbReference type="OrthoDB" id="7743618at2"/>
<sequence length="133" mass="14479">MTTELTLLAWTLVLALVQILLPATLRTGETGVSYNASARDHEGPPVGKITGRLQRAQSNLFETLPVVATAIVIAHFAGRNGALTWWGAMLYFWARIVYLPLYALGIPYIRSVVWLVSLLGIILILVAILLPAA</sequence>
<proteinExistence type="predicted"/>
<evidence type="ECO:0000256" key="4">
    <source>
        <dbReference type="ARBA" id="ARBA00023136"/>
    </source>
</evidence>
<dbReference type="AlphaFoldDB" id="A0A7X3MQP6"/>
<dbReference type="PANTHER" id="PTHR35371">
    <property type="entry name" value="INNER MEMBRANE PROTEIN"/>
    <property type="match status" value="1"/>
</dbReference>
<dbReference type="EMBL" id="WURB01000005">
    <property type="protein sequence ID" value="MXQ11487.1"/>
    <property type="molecule type" value="Genomic_DNA"/>
</dbReference>
<dbReference type="Gene3D" id="1.20.120.550">
    <property type="entry name" value="Membrane associated eicosanoid/glutathione metabolism-like domain"/>
    <property type="match status" value="1"/>
</dbReference>
<keyword evidence="3 5" id="KW-1133">Transmembrane helix</keyword>
<comment type="subcellular location">
    <subcellularLocation>
        <location evidence="1">Membrane</location>
    </subcellularLocation>
</comment>
<dbReference type="GO" id="GO:0016020">
    <property type="term" value="C:membrane"/>
    <property type="evidence" value="ECO:0007669"/>
    <property type="project" value="UniProtKB-SubCell"/>
</dbReference>
<dbReference type="Proteomes" id="UP000436483">
    <property type="component" value="Unassembled WGS sequence"/>
</dbReference>
<dbReference type="InterPro" id="IPR023352">
    <property type="entry name" value="MAPEG-like_dom_sf"/>
</dbReference>
<gene>
    <name evidence="6" type="ORF">GR328_08440</name>
</gene>
<comment type="caution">
    <text evidence="6">The sequence shown here is derived from an EMBL/GenBank/DDBJ whole genome shotgun (WGS) entry which is preliminary data.</text>
</comment>
<feature type="transmembrane region" description="Helical" evidence="5">
    <location>
        <begin position="6"/>
        <end position="25"/>
    </location>
</feature>
<dbReference type="Pfam" id="PF01124">
    <property type="entry name" value="MAPEG"/>
    <property type="match status" value="1"/>
</dbReference>
<feature type="transmembrane region" description="Helical" evidence="5">
    <location>
        <begin position="112"/>
        <end position="132"/>
    </location>
</feature>
<dbReference type="InterPro" id="IPR001129">
    <property type="entry name" value="Membr-assoc_MAPEG"/>
</dbReference>
<keyword evidence="2 5" id="KW-0812">Transmembrane</keyword>
<evidence type="ECO:0000256" key="2">
    <source>
        <dbReference type="ARBA" id="ARBA00022692"/>
    </source>
</evidence>
<dbReference type="PANTHER" id="PTHR35371:SF1">
    <property type="entry name" value="BLR7753 PROTEIN"/>
    <property type="match status" value="1"/>
</dbReference>
<keyword evidence="7" id="KW-1185">Reference proteome</keyword>
<reference evidence="6 7" key="1">
    <citation type="submission" date="2019-12" db="EMBL/GenBank/DDBJ databases">
        <authorList>
            <person name="Yuan C.-G."/>
        </authorList>
    </citation>
    <scope>NUCLEOTIDE SEQUENCE [LARGE SCALE GENOMIC DNA]</scope>
    <source>
        <strain evidence="6 7">KCTC 23863</strain>
    </source>
</reference>
<evidence type="ECO:0000313" key="6">
    <source>
        <dbReference type="EMBL" id="MXQ11487.1"/>
    </source>
</evidence>
<evidence type="ECO:0000256" key="3">
    <source>
        <dbReference type="ARBA" id="ARBA00022989"/>
    </source>
</evidence>
<name>A0A7X3MQP6_9HYPH</name>
<evidence type="ECO:0000256" key="5">
    <source>
        <dbReference type="SAM" id="Phobius"/>
    </source>
</evidence>
<organism evidence="6 7">
    <name type="scientific">Microvirga makkahensis</name>
    <dbReference type="NCBI Taxonomy" id="1128670"/>
    <lineage>
        <taxon>Bacteria</taxon>
        <taxon>Pseudomonadati</taxon>
        <taxon>Pseudomonadota</taxon>
        <taxon>Alphaproteobacteria</taxon>
        <taxon>Hyphomicrobiales</taxon>
        <taxon>Methylobacteriaceae</taxon>
        <taxon>Microvirga</taxon>
    </lineage>
</organism>
<dbReference type="SUPFAM" id="SSF161084">
    <property type="entry name" value="MAPEG domain-like"/>
    <property type="match status" value="1"/>
</dbReference>
<keyword evidence="4 5" id="KW-0472">Membrane</keyword>
<accession>A0A7X3MQP6</accession>
<evidence type="ECO:0000256" key="1">
    <source>
        <dbReference type="ARBA" id="ARBA00004370"/>
    </source>
</evidence>
<protein>
    <recommendedName>
        <fullName evidence="8">MAPEG family protein</fullName>
    </recommendedName>
</protein>
<feature type="transmembrane region" description="Helical" evidence="5">
    <location>
        <begin position="83"/>
        <end position="105"/>
    </location>
</feature>